<dbReference type="Proteomes" id="UP000053611">
    <property type="component" value="Unassembled WGS sequence"/>
</dbReference>
<dbReference type="RefSeq" id="XP_018278163.1">
    <property type="nucleotide sequence ID" value="XM_018423437.1"/>
</dbReference>
<feature type="compositionally biased region" description="Acidic residues" evidence="1">
    <location>
        <begin position="191"/>
        <end position="211"/>
    </location>
</feature>
<evidence type="ECO:0008006" key="4">
    <source>
        <dbReference type="Google" id="ProtNLM"/>
    </source>
</evidence>
<gene>
    <name evidence="2" type="ORF">CC85DRAFT_286207</name>
</gene>
<dbReference type="EMBL" id="KQ087214">
    <property type="protein sequence ID" value="KLT41672.1"/>
    <property type="molecule type" value="Genomic_DNA"/>
</dbReference>
<protein>
    <recommendedName>
        <fullName evidence="4">F-box domain-containing protein</fullName>
    </recommendedName>
</protein>
<sequence>MPSSTAVTSKTRKKWSLASLCIGEVPEEHAARLYPPARILETKPYSPPIPITKTLSPVTPKIPVRCRTIRFADPLPVPRTTMGKPHLAVLTRIAFFCDSQNLRKLRRVNREMRGIAESILLRHVAVQRGGVRVLPPPGGTRCWAALVEDASLLDPTKPKPKEKAPLAVQAAAESSAEGAASIWLPRRQSQEDDEDEDAPWPDSDTDAESEAESVCSNEPSSYSSAVAAACTGIHLPPAANVTFILPGRSRLLRRCRVVDIYPEADAAILRRMLSAPPPITRAYPGASGTLNSDTVVVFSRAGVGLPPAFPRPPLTTSAARNVITHLLDADGTESLQGLSCGTENTVVIISPAAPEDKTEDLADAADEEAEVATLVDRNRSLSPAIAAPPSPEQAARRPSLLEEDGDPHRLLESLAAHIARLLPKSGSAWTIVGAESWPADCADDGSERKCGPEDVRDMKDALRSLVSRKFAQWADKSSGDRLRFVSRAQWAREVGSEMYTLASEL</sequence>
<name>A0A0J0XKS8_9TREE</name>
<evidence type="ECO:0000256" key="1">
    <source>
        <dbReference type="SAM" id="MobiDB-lite"/>
    </source>
</evidence>
<proteinExistence type="predicted"/>
<evidence type="ECO:0000313" key="2">
    <source>
        <dbReference type="EMBL" id="KLT41672.1"/>
    </source>
</evidence>
<dbReference type="AlphaFoldDB" id="A0A0J0XKS8"/>
<dbReference type="GeneID" id="28984040"/>
<reference evidence="2 3" key="1">
    <citation type="submission" date="2015-03" db="EMBL/GenBank/DDBJ databases">
        <title>Genomics and transcriptomics of the oil-accumulating basidiomycete yeast T. oleaginosus allow insights into substrate utilization and the diverse evolutionary trajectories of mating systems in fungi.</title>
        <authorList>
            <consortium name="DOE Joint Genome Institute"/>
            <person name="Kourist R."/>
            <person name="Kracht O."/>
            <person name="Bracharz F."/>
            <person name="Lipzen A."/>
            <person name="Nolan M."/>
            <person name="Ohm R."/>
            <person name="Grigoriev I."/>
            <person name="Sun S."/>
            <person name="Heitman J."/>
            <person name="Bruck T."/>
            <person name="Nowrousian M."/>
        </authorList>
    </citation>
    <scope>NUCLEOTIDE SEQUENCE [LARGE SCALE GENOMIC DNA]</scope>
    <source>
        <strain evidence="2 3">IBC0246</strain>
    </source>
</reference>
<feature type="region of interest" description="Disordered" evidence="1">
    <location>
        <begin position="380"/>
        <end position="399"/>
    </location>
</feature>
<accession>A0A0J0XKS8</accession>
<evidence type="ECO:0000313" key="3">
    <source>
        <dbReference type="Proteomes" id="UP000053611"/>
    </source>
</evidence>
<keyword evidence="3" id="KW-1185">Reference proteome</keyword>
<organism evidence="2 3">
    <name type="scientific">Cutaneotrichosporon oleaginosum</name>
    <dbReference type="NCBI Taxonomy" id="879819"/>
    <lineage>
        <taxon>Eukaryota</taxon>
        <taxon>Fungi</taxon>
        <taxon>Dikarya</taxon>
        <taxon>Basidiomycota</taxon>
        <taxon>Agaricomycotina</taxon>
        <taxon>Tremellomycetes</taxon>
        <taxon>Trichosporonales</taxon>
        <taxon>Trichosporonaceae</taxon>
        <taxon>Cutaneotrichosporon</taxon>
    </lineage>
</organism>
<feature type="region of interest" description="Disordered" evidence="1">
    <location>
        <begin position="177"/>
        <end position="218"/>
    </location>
</feature>